<evidence type="ECO:0000256" key="1">
    <source>
        <dbReference type="SAM" id="MobiDB-lite"/>
    </source>
</evidence>
<feature type="compositionally biased region" description="Basic residues" evidence="1">
    <location>
        <begin position="47"/>
        <end position="57"/>
    </location>
</feature>
<evidence type="ECO:0000313" key="3">
    <source>
        <dbReference type="Proteomes" id="UP000292052"/>
    </source>
</evidence>
<proteinExistence type="predicted"/>
<dbReference type="Proteomes" id="UP000292052">
    <property type="component" value="Unassembled WGS sequence"/>
</dbReference>
<evidence type="ECO:0000313" key="2">
    <source>
        <dbReference type="EMBL" id="RZC34318.1"/>
    </source>
</evidence>
<sequence>MARALGPLAAHRPLQPLPPPGYNRLHHTFNPVVEDPPEPSRNPLLKPHPKQPRAATK</sequence>
<comment type="caution">
    <text evidence="2">The sequence shown here is derived from an EMBL/GenBank/DDBJ whole genome shotgun (WGS) entry which is preliminary data.</text>
</comment>
<accession>A0A482VPI5</accession>
<reference evidence="2 3" key="1">
    <citation type="submission" date="2017-03" db="EMBL/GenBank/DDBJ databases">
        <title>Genome of the blue death feigning beetle - Asbolus verrucosus.</title>
        <authorList>
            <person name="Rider S.D."/>
        </authorList>
    </citation>
    <scope>NUCLEOTIDE SEQUENCE [LARGE SCALE GENOMIC DNA]</scope>
    <source>
        <strain evidence="2">Butters</strain>
        <tissue evidence="2">Head and leg muscle</tissue>
    </source>
</reference>
<dbReference type="AlphaFoldDB" id="A0A482VPI5"/>
<dbReference type="EMBL" id="QDEB01081177">
    <property type="protein sequence ID" value="RZC34318.1"/>
    <property type="molecule type" value="Genomic_DNA"/>
</dbReference>
<protein>
    <submittedName>
        <fullName evidence="2">Uncharacterized protein</fullName>
    </submittedName>
</protein>
<feature type="region of interest" description="Disordered" evidence="1">
    <location>
        <begin position="1"/>
        <end position="57"/>
    </location>
</feature>
<keyword evidence="3" id="KW-1185">Reference proteome</keyword>
<name>A0A482VPI5_ASBVE</name>
<organism evidence="2 3">
    <name type="scientific">Asbolus verrucosus</name>
    <name type="common">Desert ironclad beetle</name>
    <dbReference type="NCBI Taxonomy" id="1661398"/>
    <lineage>
        <taxon>Eukaryota</taxon>
        <taxon>Metazoa</taxon>
        <taxon>Ecdysozoa</taxon>
        <taxon>Arthropoda</taxon>
        <taxon>Hexapoda</taxon>
        <taxon>Insecta</taxon>
        <taxon>Pterygota</taxon>
        <taxon>Neoptera</taxon>
        <taxon>Endopterygota</taxon>
        <taxon>Coleoptera</taxon>
        <taxon>Polyphaga</taxon>
        <taxon>Cucujiformia</taxon>
        <taxon>Tenebrionidae</taxon>
        <taxon>Pimeliinae</taxon>
        <taxon>Asbolus</taxon>
    </lineage>
</organism>
<gene>
    <name evidence="2" type="ORF">BDFB_004732</name>
</gene>